<comment type="caution">
    <text evidence="1">The sequence shown here is derived from an EMBL/GenBank/DDBJ whole genome shotgun (WGS) entry which is preliminary data.</text>
</comment>
<accession>A0A242W154</accession>
<name>A0A242W154_BACTU</name>
<organism evidence="1 2">
    <name type="scientific">Bacillus thuringiensis serovar mexicanensis</name>
    <dbReference type="NCBI Taxonomy" id="180868"/>
    <lineage>
        <taxon>Bacteria</taxon>
        <taxon>Bacillati</taxon>
        <taxon>Bacillota</taxon>
        <taxon>Bacilli</taxon>
        <taxon>Bacillales</taxon>
        <taxon>Bacillaceae</taxon>
        <taxon>Bacillus</taxon>
        <taxon>Bacillus cereus group</taxon>
    </lineage>
</organism>
<gene>
    <name evidence="1" type="ORF">BK699_32150</name>
</gene>
<dbReference type="EMBL" id="NFCF01000115">
    <property type="protein sequence ID" value="OTW44254.1"/>
    <property type="molecule type" value="Genomic_DNA"/>
</dbReference>
<sequence>MSVMRWKEGTFEKIETNESAIEKILNTFKEQNLNGGAIISCFKVHNENLFKEIPHLKDGYDHFFRRIFNSLDIMHNLEELKIHTSEKYKFQFQYRSAVMLDGSIAFQIIRGGAYKCFPDRMVMAKQLASNVCQCMFQDRYEDIIVFESHAPWTDWFYDVAWDVTWMVLDSKECKMWLICATDTD</sequence>
<dbReference type="AlphaFoldDB" id="A0A242W154"/>
<dbReference type="Proteomes" id="UP000195152">
    <property type="component" value="Unassembled WGS sequence"/>
</dbReference>
<protein>
    <recommendedName>
        <fullName evidence="3">Group-specific protein</fullName>
    </recommendedName>
</protein>
<evidence type="ECO:0008006" key="3">
    <source>
        <dbReference type="Google" id="ProtNLM"/>
    </source>
</evidence>
<evidence type="ECO:0000313" key="1">
    <source>
        <dbReference type="EMBL" id="OTW44254.1"/>
    </source>
</evidence>
<evidence type="ECO:0000313" key="2">
    <source>
        <dbReference type="Proteomes" id="UP000195152"/>
    </source>
</evidence>
<proteinExistence type="predicted"/>
<reference evidence="1 2" key="1">
    <citation type="submission" date="2016-10" db="EMBL/GenBank/DDBJ databases">
        <title>Comparative genomics of Bacillus thuringiensis reveals a path to pathogens against multiple invertebrate hosts.</title>
        <authorList>
            <person name="Zheng J."/>
            <person name="Gao Q."/>
            <person name="Liu H."/>
            <person name="Peng D."/>
            <person name="Ruan L."/>
            <person name="Sun M."/>
        </authorList>
    </citation>
    <scope>NUCLEOTIDE SEQUENCE [LARGE SCALE GENOMIC DNA]</scope>
    <source>
        <strain evidence="1">BGSC 4AC1</strain>
    </source>
</reference>